<evidence type="ECO:0000313" key="2">
    <source>
        <dbReference type="Proteomes" id="UP000219636"/>
    </source>
</evidence>
<keyword evidence="2" id="KW-1185">Reference proteome</keyword>
<name>A0A285RBW2_9BACL</name>
<dbReference type="InterPro" id="IPR008561">
    <property type="entry name" value="Ac76_baculovir"/>
</dbReference>
<protein>
    <submittedName>
        <fullName evidence="1">Uncharacterized protein DUF843</fullName>
    </submittedName>
</protein>
<dbReference type="EMBL" id="OBMQ01000001">
    <property type="protein sequence ID" value="SOB91593.1"/>
    <property type="molecule type" value="Genomic_DNA"/>
</dbReference>
<reference evidence="2" key="1">
    <citation type="submission" date="2017-08" db="EMBL/GenBank/DDBJ databases">
        <authorList>
            <person name="Varghese N."/>
            <person name="Submissions S."/>
        </authorList>
    </citation>
    <scope>NUCLEOTIDE SEQUENCE [LARGE SCALE GENOMIC DNA]</scope>
    <source>
        <strain evidence="2">JC22</strain>
    </source>
</reference>
<dbReference type="RefSeq" id="WP_097071906.1">
    <property type="nucleotide sequence ID" value="NZ_OBMQ01000001.1"/>
</dbReference>
<accession>A0A285RBW2</accession>
<evidence type="ECO:0000313" key="1">
    <source>
        <dbReference type="EMBL" id="SOB91593.1"/>
    </source>
</evidence>
<sequence length="52" mass="6043">MLPIIMLIFIFLLIVLFIVLAFVQKSEDPDTVDGILSQEQVKKIQKKLKQEK</sequence>
<proteinExistence type="predicted"/>
<organism evidence="1 2">
    <name type="scientific">Ureibacillus xyleni</name>
    <dbReference type="NCBI Taxonomy" id="614648"/>
    <lineage>
        <taxon>Bacteria</taxon>
        <taxon>Bacillati</taxon>
        <taxon>Bacillota</taxon>
        <taxon>Bacilli</taxon>
        <taxon>Bacillales</taxon>
        <taxon>Caryophanaceae</taxon>
        <taxon>Ureibacillus</taxon>
    </lineage>
</organism>
<dbReference type="Pfam" id="PF05814">
    <property type="entry name" value="Ac76"/>
    <property type="match status" value="1"/>
</dbReference>
<dbReference type="AlphaFoldDB" id="A0A285RBW2"/>
<gene>
    <name evidence="1" type="ORF">SAMN05880501_101341</name>
</gene>
<dbReference type="Proteomes" id="UP000219636">
    <property type="component" value="Unassembled WGS sequence"/>
</dbReference>